<evidence type="ECO:0000259" key="8">
    <source>
        <dbReference type="PROSITE" id="PS50893"/>
    </source>
</evidence>
<dbReference type="PROSITE" id="PS00211">
    <property type="entry name" value="ABC_TRANSPORTER_1"/>
    <property type="match status" value="1"/>
</dbReference>
<dbReference type="PROSITE" id="PS50893">
    <property type="entry name" value="ABC_TRANSPORTER_2"/>
    <property type="match status" value="1"/>
</dbReference>
<comment type="caution">
    <text evidence="10">The sequence shown here is derived from an EMBL/GenBank/DDBJ whole genome shotgun (WGS) entry which is preliminary data.</text>
</comment>
<evidence type="ECO:0000256" key="2">
    <source>
        <dbReference type="ARBA" id="ARBA00022692"/>
    </source>
</evidence>
<feature type="domain" description="ABC transmembrane type-1" evidence="9">
    <location>
        <begin position="36"/>
        <end position="318"/>
    </location>
</feature>
<comment type="subcellular location">
    <subcellularLocation>
        <location evidence="1">Cell membrane</location>
        <topology evidence="1">Multi-pass membrane protein</topology>
    </subcellularLocation>
</comment>
<gene>
    <name evidence="10" type="ORF">NWE73_04570</name>
</gene>
<dbReference type="SUPFAM" id="SSF90123">
    <property type="entry name" value="ABC transporter transmembrane region"/>
    <property type="match status" value="1"/>
</dbReference>
<feature type="domain" description="ABC transporter" evidence="8">
    <location>
        <begin position="351"/>
        <end position="586"/>
    </location>
</feature>
<dbReference type="PANTHER" id="PTHR43394">
    <property type="entry name" value="ATP-DEPENDENT PERMEASE MDL1, MITOCHONDRIAL"/>
    <property type="match status" value="1"/>
</dbReference>
<keyword evidence="6 7" id="KW-0472">Membrane</keyword>
<dbReference type="InterPro" id="IPR017871">
    <property type="entry name" value="ABC_transporter-like_CS"/>
</dbReference>
<evidence type="ECO:0000256" key="5">
    <source>
        <dbReference type="ARBA" id="ARBA00022989"/>
    </source>
</evidence>
<dbReference type="RefSeq" id="WP_277577101.1">
    <property type="nucleotide sequence ID" value="NZ_JANRMI010000001.1"/>
</dbReference>
<dbReference type="EMBL" id="JANRMI010000001">
    <property type="protein sequence ID" value="MDG0815627.1"/>
    <property type="molecule type" value="Genomic_DNA"/>
</dbReference>
<dbReference type="InterPro" id="IPR039421">
    <property type="entry name" value="Type_1_exporter"/>
</dbReference>
<proteinExistence type="predicted"/>
<dbReference type="Pfam" id="PF00664">
    <property type="entry name" value="ABC_membrane"/>
    <property type="match status" value="1"/>
</dbReference>
<keyword evidence="3" id="KW-0547">Nucleotide-binding</keyword>
<evidence type="ECO:0000256" key="6">
    <source>
        <dbReference type="ARBA" id="ARBA00023136"/>
    </source>
</evidence>
<feature type="transmembrane region" description="Helical" evidence="7">
    <location>
        <begin position="76"/>
        <end position="97"/>
    </location>
</feature>
<dbReference type="InterPro" id="IPR011527">
    <property type="entry name" value="ABC1_TM_dom"/>
</dbReference>
<keyword evidence="4 10" id="KW-0067">ATP-binding</keyword>
<evidence type="ECO:0000313" key="11">
    <source>
        <dbReference type="Proteomes" id="UP001152321"/>
    </source>
</evidence>
<dbReference type="Pfam" id="PF00005">
    <property type="entry name" value="ABC_tran"/>
    <property type="match status" value="1"/>
</dbReference>
<evidence type="ECO:0000259" key="9">
    <source>
        <dbReference type="PROSITE" id="PS50929"/>
    </source>
</evidence>
<dbReference type="InterPro" id="IPR003593">
    <property type="entry name" value="AAA+_ATPase"/>
</dbReference>
<evidence type="ECO:0000256" key="4">
    <source>
        <dbReference type="ARBA" id="ARBA00022840"/>
    </source>
</evidence>
<organism evidence="10 11">
    <name type="scientific">Bdellovibrio svalbardensis</name>
    <dbReference type="NCBI Taxonomy" id="2972972"/>
    <lineage>
        <taxon>Bacteria</taxon>
        <taxon>Pseudomonadati</taxon>
        <taxon>Bdellovibrionota</taxon>
        <taxon>Bdellovibrionia</taxon>
        <taxon>Bdellovibrionales</taxon>
        <taxon>Pseudobdellovibrionaceae</taxon>
        <taxon>Bdellovibrio</taxon>
    </lineage>
</organism>
<feature type="transmembrane region" description="Helical" evidence="7">
    <location>
        <begin position="255"/>
        <end position="277"/>
    </location>
</feature>
<evidence type="ECO:0000256" key="7">
    <source>
        <dbReference type="SAM" id="Phobius"/>
    </source>
</evidence>
<name>A0ABT6DGM8_9BACT</name>
<dbReference type="CDD" id="cd18544">
    <property type="entry name" value="ABC_6TM_TmrA_like"/>
    <property type="match status" value="1"/>
</dbReference>
<dbReference type="InterPro" id="IPR036640">
    <property type="entry name" value="ABC1_TM_sf"/>
</dbReference>
<keyword evidence="5 7" id="KW-1133">Transmembrane helix</keyword>
<dbReference type="Gene3D" id="1.20.1560.10">
    <property type="entry name" value="ABC transporter type 1, transmembrane domain"/>
    <property type="match status" value="1"/>
</dbReference>
<feature type="transmembrane region" description="Helical" evidence="7">
    <location>
        <begin position="151"/>
        <end position="169"/>
    </location>
</feature>
<dbReference type="InterPro" id="IPR027417">
    <property type="entry name" value="P-loop_NTPase"/>
</dbReference>
<feature type="transmembrane region" description="Helical" evidence="7">
    <location>
        <begin position="175"/>
        <end position="193"/>
    </location>
</feature>
<reference evidence="10" key="1">
    <citation type="submission" date="2022-08" db="EMBL/GenBank/DDBJ databases">
        <title>Novel Bdellovibrio Species Isolated from Svalbard: Designation Bdellovibrio svalbardensis.</title>
        <authorList>
            <person name="Mitchell R.J."/>
            <person name="Choi S.Y."/>
        </authorList>
    </citation>
    <scope>NUCLEOTIDE SEQUENCE</scope>
    <source>
        <strain evidence="10">PAP01</strain>
    </source>
</reference>
<dbReference type="Proteomes" id="UP001152321">
    <property type="component" value="Unassembled WGS sequence"/>
</dbReference>
<keyword evidence="2 7" id="KW-0812">Transmembrane</keyword>
<accession>A0ABT6DGM8</accession>
<keyword evidence="11" id="KW-1185">Reference proteome</keyword>
<protein>
    <submittedName>
        <fullName evidence="10">ABC transporter ATP-binding protein/permease</fullName>
    </submittedName>
</protein>
<dbReference type="PROSITE" id="PS50929">
    <property type="entry name" value="ABC_TM1F"/>
    <property type="match status" value="1"/>
</dbReference>
<feature type="transmembrane region" description="Helical" evidence="7">
    <location>
        <begin position="33"/>
        <end position="56"/>
    </location>
</feature>
<dbReference type="PANTHER" id="PTHR43394:SF1">
    <property type="entry name" value="ATP-BINDING CASSETTE SUB-FAMILY B MEMBER 10, MITOCHONDRIAL"/>
    <property type="match status" value="1"/>
</dbReference>
<evidence type="ECO:0000313" key="10">
    <source>
        <dbReference type="EMBL" id="MDG0815627.1"/>
    </source>
</evidence>
<dbReference type="SMART" id="SM00382">
    <property type="entry name" value="AAA"/>
    <property type="match status" value="1"/>
</dbReference>
<sequence length="603" mass="68251">MSDNFMNEDLVKTSVTYPVLFKRLWPYARREKVLLFFAIFAVAGGALVARLIPALIGYAIDHGVIEKKYYVFTQVAFAYLGLEILRSTFSFTNVYLFQLFGNRMLYHLREDLMNHVQRLPLQFFNKTPTGRIVTRLTNDVASLGELFTEGVISVFTQFVIICSVVVALAFISWKLTIICLIFAPLFIWASFYLSNKIRDILREQKKKLSTINAFLAENLNGIKVVQLYNRVKRNREKFTALSTDYRDTNMRSIRAYALMQPIMNLFNAVTITSALYFGGLLSAQNSLAIGSLVAFLMNIQDFIPPLREILEKYQQFQNSLTSAERIFTLMDEHQESESAELQSHQVIRGDIEIRNLNFQYEPQLPLVLKNINLHFKAGESIALVGRTGSGKSTFISLLQRFYDAPANTIYVDGVAIERTPREEIRHHVGVVQQDNFIFRGNIRDNIGLGDPRISDEQIRTACEKTGYMDLLKRTGRDLLSTVDERGANLSVGERQLIAFARILAFNPDILILDEATANIDSESEHIIQEATKEITKGRTSIIIAHRLSTIEQCDRIVVLNQGEVMEVGSHDELMKAQGLYYQFASAGLKSTLIEASAAGTADP</sequence>
<dbReference type="SUPFAM" id="SSF52540">
    <property type="entry name" value="P-loop containing nucleoside triphosphate hydrolases"/>
    <property type="match status" value="1"/>
</dbReference>
<dbReference type="InterPro" id="IPR003439">
    <property type="entry name" value="ABC_transporter-like_ATP-bd"/>
</dbReference>
<dbReference type="GO" id="GO:0005524">
    <property type="term" value="F:ATP binding"/>
    <property type="evidence" value="ECO:0007669"/>
    <property type="project" value="UniProtKB-KW"/>
</dbReference>
<dbReference type="Gene3D" id="3.40.50.300">
    <property type="entry name" value="P-loop containing nucleotide triphosphate hydrolases"/>
    <property type="match status" value="1"/>
</dbReference>
<evidence type="ECO:0000256" key="1">
    <source>
        <dbReference type="ARBA" id="ARBA00004651"/>
    </source>
</evidence>
<evidence type="ECO:0000256" key="3">
    <source>
        <dbReference type="ARBA" id="ARBA00022741"/>
    </source>
</evidence>